<evidence type="ECO:0000313" key="5">
    <source>
        <dbReference type="Proteomes" id="UP000824596"/>
    </source>
</evidence>
<sequence length="324" mass="36655">MRTHAGAAAAAAVEKAAMLVITSRDDLTYGRRRQTRSSSAKPVSIRQAAAIFNVPSSTVQKAVQRALGRRSSAGRPRLLSDDEDDAVAAYVTWLQRSGFPATRQQVQAVALTLLQRRDPNARAPGRHWYNAWIDAHPELRVTTIKAVERARKTFEASDVCYIEAFFQRLEDIVNHEGTFYTSVSLADIRQSQESSQRLAAQKSHRQELRQLKAMVRREREQLLEQYRNEKFQVINGKARRLTIKQWLAWKGKSDDYLALETSEEMYARLLKPADKFTIDTTRTPLCAPWREGRRTIVIAATYGALAVIVAAGHAYATRARLEET</sequence>
<dbReference type="GO" id="GO:0003677">
    <property type="term" value="F:DNA binding"/>
    <property type="evidence" value="ECO:0007669"/>
    <property type="project" value="InterPro"/>
</dbReference>
<feature type="transmembrane region" description="Helical" evidence="2">
    <location>
        <begin position="296"/>
        <end position="316"/>
    </location>
</feature>
<evidence type="ECO:0000259" key="3">
    <source>
        <dbReference type="Pfam" id="PF05225"/>
    </source>
</evidence>
<keyword evidence="2" id="KW-0472">Membrane</keyword>
<keyword evidence="1" id="KW-0175">Coiled coil</keyword>
<dbReference type="Proteomes" id="UP000824596">
    <property type="component" value="Unassembled WGS sequence"/>
</dbReference>
<gene>
    <name evidence="4" type="ORF">HRG_08893</name>
</gene>
<evidence type="ECO:0000256" key="2">
    <source>
        <dbReference type="SAM" id="Phobius"/>
    </source>
</evidence>
<keyword evidence="5" id="KW-1185">Reference proteome</keyword>
<dbReference type="RefSeq" id="XP_044717385.1">
    <property type="nucleotide sequence ID" value="XM_044867364.1"/>
</dbReference>
<name>A0A9P8MRR8_9HYPO</name>
<dbReference type="OrthoDB" id="4733042at2759"/>
<keyword evidence="2" id="KW-1133">Transmembrane helix</keyword>
<reference evidence="4" key="1">
    <citation type="submission" date="2021-09" db="EMBL/GenBank/DDBJ databases">
        <title>A high-quality genome of the endoparasitic fungus Hirsutella rhossiliensis with a comparison of Hirsutella genomes reveals transposable elements contributing to genome size variation.</title>
        <authorList>
            <person name="Lin R."/>
            <person name="Jiao Y."/>
            <person name="Sun X."/>
            <person name="Ling J."/>
            <person name="Xie B."/>
            <person name="Cheng X."/>
        </authorList>
    </citation>
    <scope>NUCLEOTIDE SEQUENCE</scope>
    <source>
        <strain evidence="4">HR02</strain>
    </source>
</reference>
<evidence type="ECO:0000313" key="4">
    <source>
        <dbReference type="EMBL" id="KAH0959872.1"/>
    </source>
</evidence>
<feature type="domain" description="HTH psq-type" evidence="3">
    <location>
        <begin position="43"/>
        <end position="67"/>
    </location>
</feature>
<protein>
    <recommendedName>
        <fullName evidence="3">HTH psq-type domain-containing protein</fullName>
    </recommendedName>
</protein>
<dbReference type="GeneID" id="68358022"/>
<dbReference type="EMBL" id="JAIZPD010000011">
    <property type="protein sequence ID" value="KAH0959872.1"/>
    <property type="molecule type" value="Genomic_DNA"/>
</dbReference>
<dbReference type="AlphaFoldDB" id="A0A9P8MRR8"/>
<keyword evidence="2" id="KW-0812">Transmembrane</keyword>
<dbReference type="InterPro" id="IPR007889">
    <property type="entry name" value="HTH_Psq"/>
</dbReference>
<organism evidence="4 5">
    <name type="scientific">Hirsutella rhossiliensis</name>
    <dbReference type="NCBI Taxonomy" id="111463"/>
    <lineage>
        <taxon>Eukaryota</taxon>
        <taxon>Fungi</taxon>
        <taxon>Dikarya</taxon>
        <taxon>Ascomycota</taxon>
        <taxon>Pezizomycotina</taxon>
        <taxon>Sordariomycetes</taxon>
        <taxon>Hypocreomycetidae</taxon>
        <taxon>Hypocreales</taxon>
        <taxon>Ophiocordycipitaceae</taxon>
        <taxon>Hirsutella</taxon>
    </lineage>
</organism>
<feature type="coiled-coil region" evidence="1">
    <location>
        <begin position="201"/>
        <end position="228"/>
    </location>
</feature>
<proteinExistence type="predicted"/>
<dbReference type="Pfam" id="PF05225">
    <property type="entry name" value="HTH_psq"/>
    <property type="match status" value="1"/>
</dbReference>
<comment type="caution">
    <text evidence="4">The sequence shown here is derived from an EMBL/GenBank/DDBJ whole genome shotgun (WGS) entry which is preliminary data.</text>
</comment>
<accession>A0A9P8MRR8</accession>
<evidence type="ECO:0000256" key="1">
    <source>
        <dbReference type="SAM" id="Coils"/>
    </source>
</evidence>